<dbReference type="GO" id="GO:0004792">
    <property type="term" value="F:thiosulfate-cyanide sulfurtransferase activity"/>
    <property type="evidence" value="ECO:0007669"/>
    <property type="project" value="UniProtKB-EC"/>
</dbReference>
<reference evidence="3 4" key="1">
    <citation type="submission" date="2018-12" db="EMBL/GenBank/DDBJ databases">
        <authorList>
            <consortium name="Pathogen Informatics"/>
        </authorList>
    </citation>
    <scope>NUCLEOTIDE SEQUENCE [LARGE SCALE GENOMIC DNA]</scope>
    <source>
        <strain evidence="3 4">NCTC12227</strain>
    </source>
</reference>
<dbReference type="AlphaFoldDB" id="A0A3S4YI27"/>
<evidence type="ECO:0000256" key="1">
    <source>
        <dbReference type="SAM" id="SignalP"/>
    </source>
</evidence>
<dbReference type="Proteomes" id="UP000268229">
    <property type="component" value="Chromosome"/>
</dbReference>
<dbReference type="EC" id="2.8.1.1" evidence="3"/>
<feature type="domain" description="Rhodanese" evidence="2">
    <location>
        <begin position="34"/>
        <end position="119"/>
    </location>
</feature>
<keyword evidence="3" id="KW-0808">Transferase</keyword>
<dbReference type="PROSITE" id="PS50206">
    <property type="entry name" value="RHODANESE_3"/>
    <property type="match status" value="1"/>
</dbReference>
<dbReference type="InterPro" id="IPR050229">
    <property type="entry name" value="GlpE_sulfurtransferase"/>
</dbReference>
<dbReference type="Pfam" id="PF00581">
    <property type="entry name" value="Rhodanese"/>
    <property type="match status" value="1"/>
</dbReference>
<name>A0A3S4YI27_9NEIS</name>
<dbReference type="EMBL" id="LR134516">
    <property type="protein sequence ID" value="VEJ21688.1"/>
    <property type="molecule type" value="Genomic_DNA"/>
</dbReference>
<evidence type="ECO:0000313" key="3">
    <source>
        <dbReference type="EMBL" id="VEJ21688.1"/>
    </source>
</evidence>
<gene>
    <name evidence="3" type="primary">pspE</name>
    <name evidence="3" type="ORF">NCTC12227_01436</name>
</gene>
<dbReference type="RefSeq" id="WP_126304858.1">
    <property type="nucleotide sequence ID" value="NZ_LR134516.1"/>
</dbReference>
<sequence length="120" mass="13385">MSKLFQILFIGTTLISVTPLYAAAAQSAAGQTTQKSQSIWIDVRTLEEFNTGHLKGAVNIPHDQIAEKIRSISTDKTQQVNLYCHSGRRAESALQALKKLGYTNVVNHGSYQDLRKRFLH</sequence>
<dbReference type="OrthoDB" id="9814704at2"/>
<dbReference type="PANTHER" id="PTHR43031:SF18">
    <property type="entry name" value="RHODANESE-RELATED SULFURTRANSFERASES"/>
    <property type="match status" value="1"/>
</dbReference>
<dbReference type="Gene3D" id="3.40.250.10">
    <property type="entry name" value="Rhodanese-like domain"/>
    <property type="match status" value="1"/>
</dbReference>
<dbReference type="InterPro" id="IPR001763">
    <property type="entry name" value="Rhodanese-like_dom"/>
</dbReference>
<protein>
    <submittedName>
        <fullName evidence="3">Putative phage shock protein E</fullName>
        <ecNumber evidence="3">2.8.1.1</ecNumber>
    </submittedName>
</protein>
<dbReference type="SUPFAM" id="SSF52821">
    <property type="entry name" value="Rhodanese/Cell cycle control phosphatase"/>
    <property type="match status" value="1"/>
</dbReference>
<feature type="chain" id="PRO_5018578696" evidence="1">
    <location>
        <begin position="23"/>
        <end position="120"/>
    </location>
</feature>
<dbReference type="InterPro" id="IPR036873">
    <property type="entry name" value="Rhodanese-like_dom_sf"/>
</dbReference>
<feature type="signal peptide" evidence="1">
    <location>
        <begin position="1"/>
        <end position="22"/>
    </location>
</feature>
<dbReference type="STRING" id="326522.BWD08_05615"/>
<organism evidence="3 4">
    <name type="scientific">Neisseria animaloris</name>
    <dbReference type="NCBI Taxonomy" id="326522"/>
    <lineage>
        <taxon>Bacteria</taxon>
        <taxon>Pseudomonadati</taxon>
        <taxon>Pseudomonadota</taxon>
        <taxon>Betaproteobacteria</taxon>
        <taxon>Neisseriales</taxon>
        <taxon>Neisseriaceae</taxon>
        <taxon>Neisseria</taxon>
    </lineage>
</organism>
<accession>A0A3S4YI27</accession>
<dbReference type="CDD" id="cd00158">
    <property type="entry name" value="RHOD"/>
    <property type="match status" value="1"/>
</dbReference>
<keyword evidence="4" id="KW-1185">Reference proteome</keyword>
<evidence type="ECO:0000259" key="2">
    <source>
        <dbReference type="PROSITE" id="PS50206"/>
    </source>
</evidence>
<proteinExistence type="predicted"/>
<keyword evidence="1" id="KW-0732">Signal</keyword>
<dbReference type="KEGG" id="nani:NCTC12227_01436"/>
<evidence type="ECO:0000313" key="4">
    <source>
        <dbReference type="Proteomes" id="UP000268229"/>
    </source>
</evidence>
<dbReference type="PANTHER" id="PTHR43031">
    <property type="entry name" value="FAD-DEPENDENT OXIDOREDUCTASE"/>
    <property type="match status" value="1"/>
</dbReference>
<dbReference type="SMART" id="SM00450">
    <property type="entry name" value="RHOD"/>
    <property type="match status" value="1"/>
</dbReference>